<dbReference type="Pfam" id="PF05699">
    <property type="entry name" value="Dimer_Tnp_hAT"/>
    <property type="match status" value="1"/>
</dbReference>
<accession>A0A0D0DU46</accession>
<reference evidence="2 3" key="1">
    <citation type="submission" date="2014-04" db="EMBL/GenBank/DDBJ databases">
        <authorList>
            <consortium name="DOE Joint Genome Institute"/>
            <person name="Kuo A."/>
            <person name="Kohler A."/>
            <person name="Jargeat P."/>
            <person name="Nagy L.G."/>
            <person name="Floudas D."/>
            <person name="Copeland A."/>
            <person name="Barry K.W."/>
            <person name="Cichocki N."/>
            <person name="Veneault-Fourrey C."/>
            <person name="LaButti K."/>
            <person name="Lindquist E.A."/>
            <person name="Lipzen A."/>
            <person name="Lundell T."/>
            <person name="Morin E."/>
            <person name="Murat C."/>
            <person name="Sun H."/>
            <person name="Tunlid A."/>
            <person name="Henrissat B."/>
            <person name="Grigoriev I.V."/>
            <person name="Hibbett D.S."/>
            <person name="Martin F."/>
            <person name="Nordberg H.P."/>
            <person name="Cantor M.N."/>
            <person name="Hua S.X."/>
        </authorList>
    </citation>
    <scope>NUCLEOTIDE SEQUENCE [LARGE SCALE GENOMIC DNA]</scope>
    <source>
        <strain evidence="2 3">Ve08.2h10</strain>
    </source>
</reference>
<dbReference type="InterPro" id="IPR012337">
    <property type="entry name" value="RNaseH-like_sf"/>
</dbReference>
<gene>
    <name evidence="2" type="ORF">PAXRUDRAFT_147492</name>
</gene>
<dbReference type="Proteomes" id="UP000054538">
    <property type="component" value="Unassembled WGS sequence"/>
</dbReference>
<reference evidence="3" key="2">
    <citation type="submission" date="2015-01" db="EMBL/GenBank/DDBJ databases">
        <title>Evolutionary Origins and Diversification of the Mycorrhizal Mutualists.</title>
        <authorList>
            <consortium name="DOE Joint Genome Institute"/>
            <consortium name="Mycorrhizal Genomics Consortium"/>
            <person name="Kohler A."/>
            <person name="Kuo A."/>
            <person name="Nagy L.G."/>
            <person name="Floudas D."/>
            <person name="Copeland A."/>
            <person name="Barry K.W."/>
            <person name="Cichocki N."/>
            <person name="Veneault-Fourrey C."/>
            <person name="LaButti K."/>
            <person name="Lindquist E.A."/>
            <person name="Lipzen A."/>
            <person name="Lundell T."/>
            <person name="Morin E."/>
            <person name="Murat C."/>
            <person name="Riley R."/>
            <person name="Ohm R."/>
            <person name="Sun H."/>
            <person name="Tunlid A."/>
            <person name="Henrissat B."/>
            <person name="Grigoriev I.V."/>
            <person name="Hibbett D.S."/>
            <person name="Martin F."/>
        </authorList>
    </citation>
    <scope>NUCLEOTIDE SEQUENCE [LARGE SCALE GENOMIC DNA]</scope>
    <source>
        <strain evidence="3">Ve08.2h10</strain>
    </source>
</reference>
<feature type="domain" description="HAT C-terminal dimerisation" evidence="1">
    <location>
        <begin position="1"/>
        <end position="53"/>
    </location>
</feature>
<evidence type="ECO:0000259" key="1">
    <source>
        <dbReference type="Pfam" id="PF05699"/>
    </source>
</evidence>
<dbReference type="GO" id="GO:0046983">
    <property type="term" value="F:protein dimerization activity"/>
    <property type="evidence" value="ECO:0007669"/>
    <property type="project" value="InterPro"/>
</dbReference>
<proteinExistence type="predicted"/>
<evidence type="ECO:0000313" key="2">
    <source>
        <dbReference type="EMBL" id="KIK92376.1"/>
    </source>
</evidence>
<protein>
    <recommendedName>
        <fullName evidence="1">HAT C-terminal dimerisation domain-containing protein</fullName>
    </recommendedName>
</protein>
<dbReference type="OrthoDB" id="2678088at2759"/>
<evidence type="ECO:0000313" key="3">
    <source>
        <dbReference type="Proteomes" id="UP000054538"/>
    </source>
</evidence>
<feature type="non-terminal residue" evidence="2">
    <location>
        <position position="1"/>
    </location>
</feature>
<keyword evidence="3" id="KW-1185">Reference proteome</keyword>
<name>A0A0D0DU46_9AGAM</name>
<dbReference type="InterPro" id="IPR008906">
    <property type="entry name" value="HATC_C_dom"/>
</dbReference>
<sequence length="89" mass="9941">YPCLSCMAADYLTIPATLVNVEQLFSCGQLILLHVHSWLSMHSTHALLCLSVWSELSLVKNEDVRKVTELPDAVGVEELKEGWDSITLK</sequence>
<organism evidence="2 3">
    <name type="scientific">Paxillus rubicundulus Ve08.2h10</name>
    <dbReference type="NCBI Taxonomy" id="930991"/>
    <lineage>
        <taxon>Eukaryota</taxon>
        <taxon>Fungi</taxon>
        <taxon>Dikarya</taxon>
        <taxon>Basidiomycota</taxon>
        <taxon>Agaricomycotina</taxon>
        <taxon>Agaricomycetes</taxon>
        <taxon>Agaricomycetidae</taxon>
        <taxon>Boletales</taxon>
        <taxon>Paxilineae</taxon>
        <taxon>Paxillaceae</taxon>
        <taxon>Paxillus</taxon>
    </lineage>
</organism>
<dbReference type="SUPFAM" id="SSF53098">
    <property type="entry name" value="Ribonuclease H-like"/>
    <property type="match status" value="1"/>
</dbReference>
<dbReference type="InParanoid" id="A0A0D0DU46"/>
<dbReference type="EMBL" id="KN825286">
    <property type="protein sequence ID" value="KIK92376.1"/>
    <property type="molecule type" value="Genomic_DNA"/>
</dbReference>
<dbReference type="AlphaFoldDB" id="A0A0D0DU46"/>
<dbReference type="HOGENOM" id="CLU_009123_11_0_1"/>